<dbReference type="EMBL" id="OBEH01000004">
    <property type="protein sequence ID" value="SNZ00786.1"/>
    <property type="molecule type" value="Genomic_DNA"/>
</dbReference>
<evidence type="ECO:0000256" key="2">
    <source>
        <dbReference type="ARBA" id="ARBA00022692"/>
    </source>
</evidence>
<dbReference type="InterPro" id="IPR039910">
    <property type="entry name" value="D15-like"/>
</dbReference>
<evidence type="ECO:0000313" key="8">
    <source>
        <dbReference type="Proteomes" id="UP000219048"/>
    </source>
</evidence>
<protein>
    <submittedName>
        <fullName evidence="7">Surface antigen</fullName>
    </submittedName>
</protein>
<dbReference type="PANTHER" id="PTHR12815:SF47">
    <property type="entry name" value="TRANSLOCATION AND ASSEMBLY MODULE SUBUNIT TAMA"/>
    <property type="match status" value="1"/>
</dbReference>
<dbReference type="Proteomes" id="UP000219048">
    <property type="component" value="Unassembled WGS sequence"/>
</dbReference>
<name>A0A285MYB9_9FLAO</name>
<evidence type="ECO:0000256" key="1">
    <source>
        <dbReference type="ARBA" id="ARBA00004370"/>
    </source>
</evidence>
<feature type="domain" description="Bacterial surface antigen (D15)" evidence="6">
    <location>
        <begin position="568"/>
        <end position="854"/>
    </location>
</feature>
<evidence type="ECO:0000313" key="7">
    <source>
        <dbReference type="EMBL" id="SNZ00786.1"/>
    </source>
</evidence>
<keyword evidence="2" id="KW-0812">Transmembrane</keyword>
<proteinExistence type="predicted"/>
<dbReference type="GO" id="GO:0019867">
    <property type="term" value="C:outer membrane"/>
    <property type="evidence" value="ECO:0007669"/>
    <property type="project" value="InterPro"/>
</dbReference>
<evidence type="ECO:0000259" key="6">
    <source>
        <dbReference type="Pfam" id="PF01103"/>
    </source>
</evidence>
<dbReference type="PANTHER" id="PTHR12815">
    <property type="entry name" value="SORTING AND ASSEMBLY MACHINERY SAMM50 PROTEIN FAMILY MEMBER"/>
    <property type="match status" value="1"/>
</dbReference>
<dbReference type="Pfam" id="PF01103">
    <property type="entry name" value="Omp85"/>
    <property type="match status" value="1"/>
</dbReference>
<dbReference type="AlphaFoldDB" id="A0A285MYB9"/>
<keyword evidence="8" id="KW-1185">Reference proteome</keyword>
<evidence type="ECO:0000256" key="4">
    <source>
        <dbReference type="ARBA" id="ARBA00023136"/>
    </source>
</evidence>
<organism evidence="7 8">
    <name type="scientific">Flagellimonas pacifica</name>
    <dbReference type="NCBI Taxonomy" id="1247520"/>
    <lineage>
        <taxon>Bacteria</taxon>
        <taxon>Pseudomonadati</taxon>
        <taxon>Bacteroidota</taxon>
        <taxon>Flavobacteriia</taxon>
        <taxon>Flavobacteriales</taxon>
        <taxon>Flavobacteriaceae</taxon>
        <taxon>Flagellimonas</taxon>
    </lineage>
</organism>
<dbReference type="InterPro" id="IPR000184">
    <property type="entry name" value="Bac_surfAg_D15"/>
</dbReference>
<sequence>MASMKGSLGLMCNWAKIRLLLLMLTMVGCNTLKKVGDDELLLTKNSIFTDGEKIKNEDIKSLIAQKPNSTLLGYPLRLNLYNLAKENPDSSFQNWLHRKEKREKRLNNLLSQKQVNRLRESFIVKGASDFLKRIGEAPMIIDTSLTQKSVNRLKAYYNSKGYFNNTGAYNIVKGKRKKRGKIEYNINLEKPFFIDTIQKNISSPELDSIYNRAIEQSLVKTGDQFDLAKFNNERERLTTLFRNSGVYNFQESSINYDILRDTIKLADDQSMDVQLNIQKPRSVNDSSSVGNDYKIFRFKKVNIYADYKIGWAKDSLKSIDHENYTIYYYDKLKYKPEALTDAIFFEKDSIYRDLDRIRTYRQVTNLNTFKYPSIIDSLVGNNKLISSIYLTPRPKFSLNLDFDVTHSNIQQVGTAFSASVITRNVFGGAETLNISARGSVGLLNGRNITIGGDTFTSEIGGDVNITFPRIWFPLNTEKIIPHYMLPQSRFLVGTNFQKNIGLDKQSFNTVLSYNWNPSNSLRNNIELMNVEFVRNVNPDNFYNQYQNTFARLDEIANNFQDDPQYASFFEETGNTEDPLQLSIPTGANDFAKAVLDNEIPTDQQQRADVNSIEERRQRLTENNLIFASNYTFSKNSKVDINDNDFYQFRMKLESAGNLLSLLEDVVPYNKNDNDQLLVFGVPFSQYFKTEFDFIRHWEVSNSKVLAFRSFLGLAVPYGNSESIPFVRSYFAGGSNDNRAWNAYELGPGKTSNINDFNEANLKLALNLEYRFPIAGDVKGAFFADAGNIWNVFDNEDNPDAIFSGFNSLSDIALGTGFGLRYDFTYFVFRLDIGFKTYNPAEEAAKRWFRQYNFKNAGFNIGINYPF</sequence>
<keyword evidence="5" id="KW-0998">Cell outer membrane</keyword>
<dbReference type="Gene3D" id="2.40.160.50">
    <property type="entry name" value="membrane protein fhac: a member of the omp85/tpsb transporter family"/>
    <property type="match status" value="1"/>
</dbReference>
<evidence type="ECO:0000256" key="5">
    <source>
        <dbReference type="ARBA" id="ARBA00023237"/>
    </source>
</evidence>
<comment type="subcellular location">
    <subcellularLocation>
        <location evidence="1">Membrane</location>
    </subcellularLocation>
</comment>
<reference evidence="8" key="1">
    <citation type="submission" date="2017-09" db="EMBL/GenBank/DDBJ databases">
        <authorList>
            <person name="Varghese N."/>
            <person name="Submissions S."/>
        </authorList>
    </citation>
    <scope>NUCLEOTIDE SEQUENCE [LARGE SCALE GENOMIC DNA]</scope>
    <source>
        <strain evidence="8">DSM 25885</strain>
    </source>
</reference>
<keyword evidence="4" id="KW-0472">Membrane</keyword>
<evidence type="ECO:0000256" key="3">
    <source>
        <dbReference type="ARBA" id="ARBA00022729"/>
    </source>
</evidence>
<accession>A0A285MYB9</accession>
<gene>
    <name evidence="7" type="ORF">SAMN06265377_2612</name>
</gene>
<dbReference type="PROSITE" id="PS51257">
    <property type="entry name" value="PROKAR_LIPOPROTEIN"/>
    <property type="match status" value="1"/>
</dbReference>
<keyword evidence="3" id="KW-0732">Signal</keyword>